<dbReference type="SMART" id="SM01117">
    <property type="entry name" value="Cyt-b5"/>
    <property type="match status" value="1"/>
</dbReference>
<dbReference type="PROSITE" id="PS00191">
    <property type="entry name" value="CYTOCHROME_B5_1"/>
    <property type="match status" value="1"/>
</dbReference>
<evidence type="ECO:0000256" key="2">
    <source>
        <dbReference type="ARBA" id="ARBA00022617"/>
    </source>
</evidence>
<dbReference type="GeneID" id="110233012"/>
<evidence type="ECO:0000259" key="12">
    <source>
        <dbReference type="PROSITE" id="PS50255"/>
    </source>
</evidence>
<dbReference type="Proteomes" id="UP000887567">
    <property type="component" value="Unplaced"/>
</dbReference>
<evidence type="ECO:0000313" key="14">
    <source>
        <dbReference type="Proteomes" id="UP000887567"/>
    </source>
</evidence>
<comment type="caution">
    <text evidence="11">Lacks conserved residue(s) required for the propagation of feature annotation.</text>
</comment>
<keyword evidence="2 11" id="KW-0349">Heme</keyword>
<evidence type="ECO:0000313" key="13">
    <source>
        <dbReference type="EnsemblMetazoa" id="XP_020893913.1"/>
    </source>
</evidence>
<dbReference type="PANTHER" id="PTHR12863">
    <property type="entry name" value="FATTY ACID HYDROXYLASE"/>
    <property type="match status" value="1"/>
</dbReference>
<dbReference type="OrthoDB" id="2204368at2759"/>
<dbReference type="SUPFAM" id="SSF55856">
    <property type="entry name" value="Cytochrome b5-like heme/steroid binding domain"/>
    <property type="match status" value="1"/>
</dbReference>
<evidence type="ECO:0000256" key="9">
    <source>
        <dbReference type="ARBA" id="ARBA00023098"/>
    </source>
</evidence>
<dbReference type="InterPro" id="IPR001199">
    <property type="entry name" value="Cyt_B5-like_heme/steroid-bd"/>
</dbReference>
<keyword evidence="5" id="KW-0256">Endoplasmic reticulum</keyword>
<comment type="similarity">
    <text evidence="11">Belongs to the cytochrome b5 family.</text>
</comment>
<keyword evidence="14" id="KW-1185">Reference proteome</keyword>
<dbReference type="FunFam" id="3.10.120.10:FF:000007">
    <property type="entry name" value="Sulfite oxidase, mitochondrial"/>
    <property type="match status" value="1"/>
</dbReference>
<name>A0A913WTK8_EXADI</name>
<dbReference type="GO" id="GO:0020037">
    <property type="term" value="F:heme binding"/>
    <property type="evidence" value="ECO:0007669"/>
    <property type="project" value="UniProtKB-UniRule"/>
</dbReference>
<dbReference type="InterPro" id="IPR036400">
    <property type="entry name" value="Cyt_B5-like_heme/steroid_sf"/>
</dbReference>
<dbReference type="PRINTS" id="PR00363">
    <property type="entry name" value="CYTOCHROMEB5"/>
</dbReference>
<protein>
    <recommendedName>
        <fullName evidence="12">Cytochrome b5 heme-binding domain-containing protein</fullName>
    </recommendedName>
</protein>
<sequence>MADVELPECEGTSFSIEEITQHNKDGDAWVIHSGKVYDVSSFLERHPGGKDILLNNSGRDITTIMSDDQTHRHSKIAYGWLHKYYIGKLLEKECKSDEDNLDNVCVDGWREDMVDWDKPMLAQVGKLGPNYIKWVHSPVDRPLRLFSSSFVEIFSRTPWFLVPVIWIPVVIYSAIMAVKHLNVEFNDNHDSRSFSVGYSFVSLFVIGCLLWSLVEYCLHRFLFHLLPPADSPFWITFHFFLHGQHHKVSLIITLVVPVHIQSHNYTW</sequence>
<evidence type="ECO:0000256" key="1">
    <source>
        <dbReference type="ARBA" id="ARBA00004477"/>
    </source>
</evidence>
<feature type="domain" description="Cytochrome b5 heme-binding" evidence="12">
    <location>
        <begin position="11"/>
        <end position="90"/>
    </location>
</feature>
<organism evidence="13 14">
    <name type="scientific">Exaiptasia diaphana</name>
    <name type="common">Tropical sea anemone</name>
    <name type="synonym">Aiptasia pulchella</name>
    <dbReference type="NCBI Taxonomy" id="2652724"/>
    <lineage>
        <taxon>Eukaryota</taxon>
        <taxon>Metazoa</taxon>
        <taxon>Cnidaria</taxon>
        <taxon>Anthozoa</taxon>
        <taxon>Hexacorallia</taxon>
        <taxon>Actiniaria</taxon>
        <taxon>Aiptasiidae</taxon>
        <taxon>Exaiptasia</taxon>
    </lineage>
</organism>
<dbReference type="OMA" id="WTIIEYV"/>
<keyword evidence="10 11" id="KW-0472">Membrane</keyword>
<accession>A0A913WTK8</accession>
<evidence type="ECO:0000256" key="5">
    <source>
        <dbReference type="ARBA" id="ARBA00022824"/>
    </source>
</evidence>
<evidence type="ECO:0000256" key="6">
    <source>
        <dbReference type="ARBA" id="ARBA00022989"/>
    </source>
</evidence>
<evidence type="ECO:0000256" key="8">
    <source>
        <dbReference type="ARBA" id="ARBA00023004"/>
    </source>
</evidence>
<reference evidence="13" key="1">
    <citation type="submission" date="2022-11" db="UniProtKB">
        <authorList>
            <consortium name="EnsemblMetazoa"/>
        </authorList>
    </citation>
    <scope>IDENTIFICATION</scope>
</reference>
<dbReference type="Pfam" id="PF00173">
    <property type="entry name" value="Cyt-b5"/>
    <property type="match status" value="1"/>
</dbReference>
<dbReference type="KEGG" id="epa:110233012"/>
<dbReference type="GO" id="GO:0005789">
    <property type="term" value="C:endoplasmic reticulum membrane"/>
    <property type="evidence" value="ECO:0007669"/>
    <property type="project" value="UniProtKB-SubCell"/>
</dbReference>
<dbReference type="GO" id="GO:0080132">
    <property type="term" value="F:fatty acid 2-hydroxylase activity"/>
    <property type="evidence" value="ECO:0007669"/>
    <property type="project" value="InterPro"/>
</dbReference>
<evidence type="ECO:0000256" key="4">
    <source>
        <dbReference type="ARBA" id="ARBA00022723"/>
    </source>
</evidence>
<keyword evidence="3 11" id="KW-0812">Transmembrane</keyword>
<proteinExistence type="inferred from homology"/>
<evidence type="ECO:0000256" key="3">
    <source>
        <dbReference type="ARBA" id="ARBA00022692"/>
    </source>
</evidence>
<evidence type="ECO:0000256" key="7">
    <source>
        <dbReference type="ARBA" id="ARBA00023002"/>
    </source>
</evidence>
<dbReference type="RefSeq" id="XP_020893913.1">
    <property type="nucleotide sequence ID" value="XM_021038254.2"/>
</dbReference>
<dbReference type="PANTHER" id="PTHR12863:SF1">
    <property type="entry name" value="FATTY ACID 2-HYDROXYLASE"/>
    <property type="match status" value="1"/>
</dbReference>
<keyword evidence="6 11" id="KW-1133">Transmembrane helix</keyword>
<evidence type="ECO:0000256" key="10">
    <source>
        <dbReference type="ARBA" id="ARBA00023136"/>
    </source>
</evidence>
<keyword evidence="8 11" id="KW-0408">Iron</keyword>
<dbReference type="GO" id="GO:0006631">
    <property type="term" value="P:fatty acid metabolic process"/>
    <property type="evidence" value="ECO:0007669"/>
    <property type="project" value="TreeGrafter"/>
</dbReference>
<dbReference type="EnsemblMetazoa" id="XM_021038254.2">
    <property type="protein sequence ID" value="XP_020893913.1"/>
    <property type="gene ID" value="LOC110233012"/>
</dbReference>
<feature type="transmembrane region" description="Helical" evidence="11">
    <location>
        <begin position="198"/>
        <end position="218"/>
    </location>
</feature>
<comment type="subcellular location">
    <subcellularLocation>
        <location evidence="1">Endoplasmic reticulum membrane</location>
        <topology evidence="1">Multi-pass membrane protein</topology>
    </subcellularLocation>
</comment>
<dbReference type="GO" id="GO:0046872">
    <property type="term" value="F:metal ion binding"/>
    <property type="evidence" value="ECO:0007669"/>
    <property type="project" value="UniProtKB-UniRule"/>
</dbReference>
<evidence type="ECO:0000256" key="11">
    <source>
        <dbReference type="RuleBase" id="RU362121"/>
    </source>
</evidence>
<keyword evidence="4 11" id="KW-0479">Metal-binding</keyword>
<dbReference type="Gene3D" id="3.10.120.10">
    <property type="entry name" value="Cytochrome b5-like heme/steroid binding domain"/>
    <property type="match status" value="1"/>
</dbReference>
<feature type="transmembrane region" description="Helical" evidence="11">
    <location>
        <begin position="159"/>
        <end position="178"/>
    </location>
</feature>
<dbReference type="InterPro" id="IPR018506">
    <property type="entry name" value="Cyt_B5_heme-BS"/>
</dbReference>
<dbReference type="AlphaFoldDB" id="A0A913WTK8"/>
<dbReference type="PROSITE" id="PS50255">
    <property type="entry name" value="CYTOCHROME_B5_2"/>
    <property type="match status" value="1"/>
</dbReference>
<keyword evidence="9" id="KW-0443">Lipid metabolism</keyword>
<dbReference type="InterPro" id="IPR014430">
    <property type="entry name" value="Scs7"/>
</dbReference>
<keyword evidence="7" id="KW-0560">Oxidoreductase</keyword>